<feature type="chain" id="PRO_5012461359" evidence="3">
    <location>
        <begin position="20"/>
        <end position="476"/>
    </location>
</feature>
<dbReference type="InterPro" id="IPR051681">
    <property type="entry name" value="Ser/Thr_Kinases-Pseudokinases"/>
</dbReference>
<keyword evidence="2" id="KW-0812">Transmembrane</keyword>
<feature type="transmembrane region" description="Helical" evidence="2">
    <location>
        <begin position="235"/>
        <end position="255"/>
    </location>
</feature>
<feature type="domain" description="Protein kinase" evidence="4">
    <location>
        <begin position="318"/>
        <end position="476"/>
    </location>
</feature>
<dbReference type="EMBL" id="JNBR01000031">
    <property type="protein sequence ID" value="OQS00466.1"/>
    <property type="molecule type" value="Genomic_DNA"/>
</dbReference>
<feature type="compositionally biased region" description="Polar residues" evidence="1">
    <location>
        <begin position="276"/>
        <end position="288"/>
    </location>
</feature>
<dbReference type="PROSITE" id="PS50011">
    <property type="entry name" value="PROTEIN_KINASE_DOM"/>
    <property type="match status" value="1"/>
</dbReference>
<accession>A0A1V9ZR13</accession>
<dbReference type="Proteomes" id="UP000243579">
    <property type="component" value="Unassembled WGS sequence"/>
</dbReference>
<feature type="region of interest" description="Disordered" evidence="1">
    <location>
        <begin position="276"/>
        <end position="295"/>
    </location>
</feature>
<dbReference type="OrthoDB" id="69842at2759"/>
<gene>
    <name evidence="5" type="ORF">ACHHYP_20134</name>
</gene>
<evidence type="ECO:0000256" key="1">
    <source>
        <dbReference type="SAM" id="MobiDB-lite"/>
    </source>
</evidence>
<name>A0A1V9ZR13_ACHHY</name>
<dbReference type="InterPro" id="IPR000719">
    <property type="entry name" value="Prot_kinase_dom"/>
</dbReference>
<dbReference type="InterPro" id="IPR011009">
    <property type="entry name" value="Kinase-like_dom_sf"/>
</dbReference>
<keyword evidence="2" id="KW-0472">Membrane</keyword>
<dbReference type="SMART" id="SM00220">
    <property type="entry name" value="S_TKc"/>
    <property type="match status" value="1"/>
</dbReference>
<dbReference type="GO" id="GO:0004674">
    <property type="term" value="F:protein serine/threonine kinase activity"/>
    <property type="evidence" value="ECO:0007669"/>
    <property type="project" value="TreeGrafter"/>
</dbReference>
<dbReference type="Gene3D" id="1.10.510.10">
    <property type="entry name" value="Transferase(Phosphotransferase) domain 1"/>
    <property type="match status" value="1"/>
</dbReference>
<keyword evidence="6" id="KW-1185">Reference proteome</keyword>
<dbReference type="PANTHER" id="PTHR44329:SF214">
    <property type="entry name" value="PROTEIN KINASE DOMAIN-CONTAINING PROTEIN"/>
    <property type="match status" value="1"/>
</dbReference>
<evidence type="ECO:0000313" key="6">
    <source>
        <dbReference type="Proteomes" id="UP000243579"/>
    </source>
</evidence>
<dbReference type="InterPro" id="IPR001245">
    <property type="entry name" value="Ser-Thr/Tyr_kinase_cat_dom"/>
</dbReference>
<reference evidence="5 6" key="1">
    <citation type="journal article" date="2014" name="Genome Biol. Evol.">
        <title>The secreted proteins of Achlya hypogyna and Thraustotheca clavata identify the ancestral oomycete secretome and reveal gene acquisitions by horizontal gene transfer.</title>
        <authorList>
            <person name="Misner I."/>
            <person name="Blouin N."/>
            <person name="Leonard G."/>
            <person name="Richards T.A."/>
            <person name="Lane C.E."/>
        </authorList>
    </citation>
    <scope>NUCLEOTIDE SEQUENCE [LARGE SCALE GENOMIC DNA]</scope>
    <source>
        <strain evidence="5 6">ATCC 48635</strain>
    </source>
</reference>
<comment type="caution">
    <text evidence="5">The sequence shown here is derived from an EMBL/GenBank/DDBJ whole genome shotgun (WGS) entry which is preliminary data.</text>
</comment>
<dbReference type="AlphaFoldDB" id="A0A1V9ZR13"/>
<dbReference type="InterPro" id="IPR008271">
    <property type="entry name" value="Ser/Thr_kinase_AS"/>
</dbReference>
<evidence type="ECO:0000259" key="4">
    <source>
        <dbReference type="PROSITE" id="PS50011"/>
    </source>
</evidence>
<keyword evidence="2" id="KW-1133">Transmembrane helix</keyword>
<dbReference type="GO" id="GO:0005524">
    <property type="term" value="F:ATP binding"/>
    <property type="evidence" value="ECO:0007669"/>
    <property type="project" value="InterPro"/>
</dbReference>
<evidence type="ECO:0000313" key="5">
    <source>
        <dbReference type="EMBL" id="OQS00466.1"/>
    </source>
</evidence>
<keyword evidence="3" id="KW-0732">Signal</keyword>
<dbReference type="STRING" id="1202772.A0A1V9ZR13"/>
<organism evidence="5 6">
    <name type="scientific">Achlya hypogyna</name>
    <name type="common">Oomycete</name>
    <name type="synonym">Protoachlya hypogyna</name>
    <dbReference type="NCBI Taxonomy" id="1202772"/>
    <lineage>
        <taxon>Eukaryota</taxon>
        <taxon>Sar</taxon>
        <taxon>Stramenopiles</taxon>
        <taxon>Oomycota</taxon>
        <taxon>Saprolegniomycetes</taxon>
        <taxon>Saprolegniales</taxon>
        <taxon>Achlyaceae</taxon>
        <taxon>Achlya</taxon>
    </lineage>
</organism>
<dbReference type="PROSITE" id="PS00108">
    <property type="entry name" value="PROTEIN_KINASE_ST"/>
    <property type="match status" value="1"/>
</dbReference>
<keyword evidence="5" id="KW-0808">Transferase</keyword>
<evidence type="ECO:0000256" key="2">
    <source>
        <dbReference type="SAM" id="Phobius"/>
    </source>
</evidence>
<dbReference type="Pfam" id="PF07714">
    <property type="entry name" value="PK_Tyr_Ser-Thr"/>
    <property type="match status" value="1"/>
</dbReference>
<proteinExistence type="predicted"/>
<dbReference type="PANTHER" id="PTHR44329">
    <property type="entry name" value="SERINE/THREONINE-PROTEIN KINASE TNNI3K-RELATED"/>
    <property type="match status" value="1"/>
</dbReference>
<keyword evidence="5" id="KW-0418">Kinase</keyword>
<sequence>MLVSFLRLWLPLLLPLVLAAAQSGSSEAEDAAPSMIPTTQPPNASFVNHCHELVGNATKIPCSGDAIFQLGAVNMTNAALNNFCANTSCIRKLDALIKARNECSHIEFSEFYEMSSMDGWPQFEGICSDTCRSSYVTFGQNWYSCQKLNEQVPATFANACKGCVLVNESTSSVDFVAGCGGDGTHIHAMLAEYHLSTLNRSFTMDRYISVCQKYANETVTPQPVVKQPSSTTSSLLLVLIILGGLAAFALVVCCFRRWRRDEPAVDMNRLLTRTSGARSGATTRTGSAPTPDGRTSEELLDAADVEFLERLRVDEASVSRVRLLAKGSHGEVYLGKFNGQAVAIKSLLPGRTSASDLHTMVDEIKLLSRMDNPFIVSFFGVSFLKASVARLSFLVEYMDKGDLRDYLVVTATDSPVLFPWLQKLQTAWSIAQGLVYLHGQGIIHRDLKSRNVLLDSEKGTKLTDFASHDTPPRPSR</sequence>
<dbReference type="SUPFAM" id="SSF56112">
    <property type="entry name" value="Protein kinase-like (PK-like)"/>
    <property type="match status" value="1"/>
</dbReference>
<evidence type="ECO:0000256" key="3">
    <source>
        <dbReference type="SAM" id="SignalP"/>
    </source>
</evidence>
<feature type="signal peptide" evidence="3">
    <location>
        <begin position="1"/>
        <end position="19"/>
    </location>
</feature>
<protein>
    <submittedName>
        <fullName evidence="5">Protein kinase</fullName>
    </submittedName>
</protein>